<accession>A0AAN4Z6V9</accession>
<feature type="non-terminal residue" evidence="8">
    <location>
        <position position="429"/>
    </location>
</feature>
<gene>
    <name evidence="8" type="ORF">PMAYCL1PPCAC_01756</name>
</gene>
<dbReference type="InterPro" id="IPR050699">
    <property type="entry name" value="RNA-DNA_Helicase"/>
</dbReference>
<keyword evidence="2" id="KW-0378">Hydrolase</keyword>
<organism evidence="8 9">
    <name type="scientific">Pristionchus mayeri</name>
    <dbReference type="NCBI Taxonomy" id="1317129"/>
    <lineage>
        <taxon>Eukaryota</taxon>
        <taxon>Metazoa</taxon>
        <taxon>Ecdysozoa</taxon>
        <taxon>Nematoda</taxon>
        <taxon>Chromadorea</taxon>
        <taxon>Rhabditida</taxon>
        <taxon>Rhabditina</taxon>
        <taxon>Diplogasteromorpha</taxon>
        <taxon>Diplogasteroidea</taxon>
        <taxon>Neodiplogasteridae</taxon>
        <taxon>Pristionchus</taxon>
    </lineage>
</organism>
<evidence type="ECO:0000256" key="4">
    <source>
        <dbReference type="ARBA" id="ARBA00022840"/>
    </source>
</evidence>
<dbReference type="CDD" id="cd18805">
    <property type="entry name" value="SF2_C_suv3"/>
    <property type="match status" value="1"/>
</dbReference>
<dbReference type="Pfam" id="PF18147">
    <property type="entry name" value="Suv3_C_1"/>
    <property type="match status" value="1"/>
</dbReference>
<comment type="catalytic activity">
    <reaction evidence="5">
        <text>ATP + H2O = ADP + phosphate + H(+)</text>
        <dbReference type="Rhea" id="RHEA:13065"/>
        <dbReference type="ChEBI" id="CHEBI:15377"/>
        <dbReference type="ChEBI" id="CHEBI:15378"/>
        <dbReference type="ChEBI" id="CHEBI:30616"/>
        <dbReference type="ChEBI" id="CHEBI:43474"/>
        <dbReference type="ChEBI" id="CHEBI:456216"/>
        <dbReference type="EC" id="3.6.4.13"/>
    </reaction>
</comment>
<dbReference type="Proteomes" id="UP001328107">
    <property type="component" value="Unassembled WGS sequence"/>
</dbReference>
<feature type="compositionally biased region" description="Basic and acidic residues" evidence="6">
    <location>
        <begin position="334"/>
        <end position="351"/>
    </location>
</feature>
<evidence type="ECO:0000256" key="6">
    <source>
        <dbReference type="SAM" id="MobiDB-lite"/>
    </source>
</evidence>
<feature type="non-terminal residue" evidence="8">
    <location>
        <position position="1"/>
    </location>
</feature>
<evidence type="ECO:0000313" key="9">
    <source>
        <dbReference type="Proteomes" id="UP001328107"/>
    </source>
</evidence>
<evidence type="ECO:0000259" key="7">
    <source>
        <dbReference type="PROSITE" id="PS51194"/>
    </source>
</evidence>
<dbReference type="Pfam" id="PF12513">
    <property type="entry name" value="SUV3_C"/>
    <property type="match status" value="1"/>
</dbReference>
<dbReference type="FunFam" id="3.40.50.300:FF:000446">
    <property type="entry name" value="ATP-dependent RNA helicase SUPV3L1, mitochondrial"/>
    <property type="match status" value="1"/>
</dbReference>
<proteinExistence type="predicted"/>
<evidence type="ECO:0000256" key="2">
    <source>
        <dbReference type="ARBA" id="ARBA00022801"/>
    </source>
</evidence>
<evidence type="ECO:0000256" key="1">
    <source>
        <dbReference type="ARBA" id="ARBA00022741"/>
    </source>
</evidence>
<dbReference type="AlphaFoldDB" id="A0AAN4Z6V9"/>
<dbReference type="PROSITE" id="PS51194">
    <property type="entry name" value="HELICASE_CTER"/>
    <property type="match status" value="1"/>
</dbReference>
<dbReference type="PANTHER" id="PTHR12131">
    <property type="entry name" value="ATP-DEPENDENT RNA AND DNA HELICASE"/>
    <property type="match status" value="1"/>
</dbReference>
<comment type="caution">
    <text evidence="8">The sequence shown here is derived from an EMBL/GenBank/DDBJ whole genome shotgun (WGS) entry which is preliminary data.</text>
</comment>
<dbReference type="GO" id="GO:0000965">
    <property type="term" value="P:mitochondrial RNA 3'-end processing"/>
    <property type="evidence" value="ECO:0007669"/>
    <property type="project" value="TreeGrafter"/>
</dbReference>
<dbReference type="Gene3D" id="1.20.58.1080">
    <property type="match status" value="1"/>
</dbReference>
<dbReference type="GO" id="GO:0003724">
    <property type="term" value="F:RNA helicase activity"/>
    <property type="evidence" value="ECO:0007669"/>
    <property type="project" value="UniProtKB-EC"/>
</dbReference>
<keyword evidence="1" id="KW-0547">Nucleotide-binding</keyword>
<dbReference type="Gene3D" id="3.40.50.300">
    <property type="entry name" value="P-loop containing nucleotide triphosphate hydrolases"/>
    <property type="match status" value="1"/>
</dbReference>
<sequence length="429" mass="48144">YERKSPLVVAERGLGSLSEVQPTDCIVCFSKKTIFDTTRQLKSLGFKPAVIYGDLPPGTKVAQAEKFNDPNDPCNVLVATDAIGMGLNLNIRRIIFASVTRAGKLLPTYAAKQIAGRAGRFGTVHECGVVTTLNASDLGMLRTILAKPVEPIKAVGIAPSFEQLESFSFHLQQTSFLHLLDIFSSLCSVSDHFFICTVDHMKTLATAINDIPLTLRVRYTLCISPISIRNDKFAEESFVNIARRFSSGQPLTAEWLFDMVGWPPRSVLELDDLIHMENLYEVLDNYLWLSLRFPDMLPDGEIVMEARKQVDKLISEGMENMSKLLAGMGNGKEGSIRKTSERKGRSARDAAEQLEEEEEQEDEEEEEEEKPKPKQKLKTQIVLPSKRKGMGRKSKLENLMERGVLSKEDVETLKKEVRATMVKEMKEKE</sequence>
<dbReference type="InterPro" id="IPR041082">
    <property type="entry name" value="Suv3_C_1"/>
</dbReference>
<dbReference type="Pfam" id="PF00271">
    <property type="entry name" value="Helicase_C"/>
    <property type="match status" value="1"/>
</dbReference>
<feature type="compositionally biased region" description="Acidic residues" evidence="6">
    <location>
        <begin position="352"/>
        <end position="368"/>
    </location>
</feature>
<dbReference type="PANTHER" id="PTHR12131:SF1">
    <property type="entry name" value="ATP-DEPENDENT RNA HELICASE SUPV3L1, MITOCHONDRIAL-RELATED"/>
    <property type="match status" value="1"/>
</dbReference>
<dbReference type="InterPro" id="IPR022192">
    <property type="entry name" value="SUV3_C"/>
</dbReference>
<keyword evidence="9" id="KW-1185">Reference proteome</keyword>
<protein>
    <recommendedName>
        <fullName evidence="7">Helicase C-terminal domain-containing protein</fullName>
    </recommendedName>
</protein>
<dbReference type="InterPro" id="IPR027417">
    <property type="entry name" value="P-loop_NTPase"/>
</dbReference>
<evidence type="ECO:0000256" key="5">
    <source>
        <dbReference type="ARBA" id="ARBA00047984"/>
    </source>
</evidence>
<name>A0AAN4Z6V9_9BILA</name>
<evidence type="ECO:0000313" key="8">
    <source>
        <dbReference type="EMBL" id="GMR31560.1"/>
    </source>
</evidence>
<dbReference type="EMBL" id="BTRK01000001">
    <property type="protein sequence ID" value="GMR31560.1"/>
    <property type="molecule type" value="Genomic_DNA"/>
</dbReference>
<dbReference type="SUPFAM" id="SSF52540">
    <property type="entry name" value="P-loop containing nucleoside triphosphate hydrolases"/>
    <property type="match status" value="1"/>
</dbReference>
<dbReference type="InterPro" id="IPR001650">
    <property type="entry name" value="Helicase_C-like"/>
</dbReference>
<dbReference type="GO" id="GO:0016787">
    <property type="term" value="F:hydrolase activity"/>
    <property type="evidence" value="ECO:0007669"/>
    <property type="project" value="UniProtKB-KW"/>
</dbReference>
<feature type="domain" description="Helicase C-terminal" evidence="7">
    <location>
        <begin position="13"/>
        <end position="168"/>
    </location>
</feature>
<keyword evidence="4" id="KW-0067">ATP-binding</keyword>
<feature type="region of interest" description="Disordered" evidence="6">
    <location>
        <begin position="325"/>
        <end position="398"/>
    </location>
</feature>
<dbReference type="FunFam" id="1.20.58.1080:FF:000001">
    <property type="entry name" value="ATP-dependent RNA helicase SUPV3L1, mitochondrial"/>
    <property type="match status" value="1"/>
</dbReference>
<dbReference type="GO" id="GO:0045025">
    <property type="term" value="C:mitochondrial degradosome"/>
    <property type="evidence" value="ECO:0007669"/>
    <property type="project" value="TreeGrafter"/>
</dbReference>
<evidence type="ECO:0000256" key="3">
    <source>
        <dbReference type="ARBA" id="ARBA00022806"/>
    </source>
</evidence>
<keyword evidence="3" id="KW-0347">Helicase</keyword>
<dbReference type="SMART" id="SM00490">
    <property type="entry name" value="HELICc"/>
    <property type="match status" value="1"/>
</dbReference>
<reference evidence="9" key="1">
    <citation type="submission" date="2022-10" db="EMBL/GenBank/DDBJ databases">
        <title>Genome assembly of Pristionchus species.</title>
        <authorList>
            <person name="Yoshida K."/>
            <person name="Sommer R.J."/>
        </authorList>
    </citation>
    <scope>NUCLEOTIDE SEQUENCE [LARGE SCALE GENOMIC DNA]</scope>
    <source>
        <strain evidence="9">RS5460</strain>
    </source>
</reference>
<dbReference type="GO" id="GO:0005524">
    <property type="term" value="F:ATP binding"/>
    <property type="evidence" value="ECO:0007669"/>
    <property type="project" value="UniProtKB-KW"/>
</dbReference>